<evidence type="ECO:0000256" key="3">
    <source>
        <dbReference type="ARBA" id="ARBA00022806"/>
    </source>
</evidence>
<dbReference type="Gene3D" id="3.40.50.300">
    <property type="entry name" value="P-loop containing nucleotide triphosphate hydrolases"/>
    <property type="match status" value="2"/>
</dbReference>
<evidence type="ECO:0000256" key="6">
    <source>
        <dbReference type="PROSITE-ProRule" id="PRU00023"/>
    </source>
</evidence>
<dbReference type="InterPro" id="IPR001650">
    <property type="entry name" value="Helicase_C-like"/>
</dbReference>
<dbReference type="SMART" id="SM00248">
    <property type="entry name" value="ANK"/>
    <property type="match status" value="3"/>
</dbReference>
<evidence type="ECO:0000259" key="12">
    <source>
        <dbReference type="PROSITE" id="PS51194"/>
    </source>
</evidence>
<protein>
    <recommendedName>
        <fullName evidence="7">Poly [ADP-ribose] polymerase</fullName>
        <shortName evidence="7">PARP</shortName>
        <ecNumber evidence="7">2.4.2.-</ecNumber>
    </recommendedName>
</protein>
<dbReference type="GO" id="GO:0003950">
    <property type="term" value="F:NAD+ poly-ADP-ribosyltransferase activity"/>
    <property type="evidence" value="ECO:0007669"/>
    <property type="project" value="UniProtKB-UniRule"/>
</dbReference>
<dbReference type="Pfam" id="PF00644">
    <property type="entry name" value="PARP"/>
    <property type="match status" value="1"/>
</dbReference>
<dbReference type="SMART" id="SM00367">
    <property type="entry name" value="LRR_CC"/>
    <property type="match status" value="2"/>
</dbReference>
<feature type="domain" description="Helicase C-terminal" evidence="12">
    <location>
        <begin position="1373"/>
        <end position="1537"/>
    </location>
</feature>
<dbReference type="EMBL" id="CAJOBS010000051">
    <property type="protein sequence ID" value="CAF4480386.1"/>
    <property type="molecule type" value="Genomic_DNA"/>
</dbReference>
<keyword evidence="2" id="KW-0378">Hydrolase</keyword>
<keyword evidence="7" id="KW-0328">Glycosyltransferase</keyword>
<dbReference type="PANTHER" id="PTHR18934">
    <property type="entry name" value="ATP-DEPENDENT RNA HELICASE"/>
    <property type="match status" value="1"/>
</dbReference>
<feature type="domain" description="Helicase ATP-binding" evidence="11">
    <location>
        <begin position="1181"/>
        <end position="1352"/>
    </location>
</feature>
<dbReference type="InterPro" id="IPR036770">
    <property type="entry name" value="Ankyrin_rpt-contain_sf"/>
</dbReference>
<feature type="domain" description="PARP catalytic" evidence="10">
    <location>
        <begin position="2216"/>
        <end position="2417"/>
    </location>
</feature>
<accession>A0A820U2M5</accession>
<name>A0A820U2M5_9BILA</name>
<reference evidence="13" key="1">
    <citation type="submission" date="2021-02" db="EMBL/GenBank/DDBJ databases">
        <authorList>
            <person name="Nowell W R."/>
        </authorList>
    </citation>
    <scope>NUCLEOTIDE SEQUENCE</scope>
</reference>
<dbReference type="InterPro" id="IPR027417">
    <property type="entry name" value="P-loop_NTPase"/>
</dbReference>
<sequence length="2736" mass="312561">MQKCCSVCQIPYLETAQKQILTVLSGIFQTGMNAIMRLTGSGKPSLLDLLADRKDREVGYVVQDDIVSGNLTVKENLMFSANVRLSTNLYKVLFRDEPTTGLDSTMARSVMECLHQLSRNGRAANLAAAVLCNNACLRIIRYGSSALLINAFIRLRLCLPNNTEKCGKDGAEILTEFKIDHGTNWDLWTQIINDEKQLKLSLTKIINIVEECIQKFKSYDQQTRIQAETSIADDNLLENSQLNNNIYTFTLNDETNELLQALTSNIETILNEDFEKLSQICLNYLLDVLHTYHYDRERRQFLPPLNVGALHSFVLEIKGLLASSEAFPAAFNGNLEIVKKFIEEYPTFKDKPGLWETTLLYSAARNNHFEIVKYLIEEAHCSVNAQNQREVEFALNTSSTNYTPRPTAASTALHAACFYNHLNIVRYLVQHGADYFIQNQAHETPIYNGERHNDIKNFFQDYLIVGYSIAASAILPDRTIMNNDYRPIRDSIWEYKPFQDLKWYRFTAAEATILHNALLPSDELQQQVYLTVTNGLYSVSILEFVRSGKHEQDPQKNMAWIRCRGSSILNFDCSSIWHIMLFQHQKVNKDTDNTPSLKIQEFPVMRNSRFKLQLNTWYSCDDKTTSSIDNAMNYRRKIITIDIPYIGDKLTFNLQTFEFSNDDKTILGYIRWIPKLISNTEYKNKKLVHVDNYQPMASIQPIPLTTQRREQVLQVKNTDQQHTNGIENHDDEDETGLQIATVYGTENDDEADDDDFENTNEKNDTSPKNNGTWTITDLDDDTTFINSEPDLPNNVTPNTLIREDSKIPEDFFRDANDKVKQPGFTERANSTLQADASAAIALQFASEIQELKDQIEKEKLKVEQEKQSQDKMTKEKENELKQINKLLGKLQQQLVNREAHEQKLNNLMQQIIGIDYNNIESIIANIFLFGKVKNIIDHLKDKHPVDIYFVGIPNITVTDSNDLYCISVTGTKAHHDEFKCILERIQKLSNATELAKKSYQHQLNSKLGSVNYIMTKQIRSSEDWKHYTKYYQQLLKNKIEDFVKLYDEYILQKAKLMMNDCIKDVNFQSQSQLKKITDMYMKKKQFLPELEILKCEALDEYVKQHVLSERVKFEKKPSKESLGTMHDLIGKVKKEFKTNPTYSGCHVEQFKKIPKVLQRIMLYYRCFLLQLPLYESAKTLLQKIKENTVVTIATSTGSGKSSVLPPLLIAEGYDKVIVTQPRRLPCTAISERVNETMMTNKNELPIAGWAVSGDECDVNARILYLTDGLLKERLLHDENLIAQQANNKTIVFFLDEVHERSVNIDLCLGLFARLLTNQPEIKSKVKIIISSATLDTSVPALYSRIPQLKFDEFKMPTLGTLHPVTKIPRPNQNILDLVQELCKKKQRHDQILCFVSSVSEVKQCCNLLEEISHGTLIAYPLIQSQSAADQQNSIEQGSIFFSTTVAETSLTFPSLKYVVDTGMINIPVYNSDKKETTLMEIRAAESTIKQRLGRLGRTKPGEYYSLYDFQVEDKKYPTPQICQSDLINIEFSLRKSLVKNGLHFMKKFLPNSPDSKAINAAIEELKRLNIVNSNDKFTSVGVAICKLPDFGSLAMSKAVLSALNQHNCGRDLIVLSSILSVLNTSSVLKAIPSSMKRSEGDFMSLLNVMNEILLVRKSVHAQQFRLSKVCQAKNLTPILHILKQALRRYVNLEKSFNLSAEYREKAQVSSDDWESIAKSLLNGYGENVFVSMKELQGRTHIFTRYSPPKHDEAVLDLQSTLTRAISSAPVSLVLARDIRFSSSIRHTAVLSFVGEIQSQWIEYRLSRNITLNTAEETKLNQDNILGTTKQAFPNIQIQLNNHILTLEGSAGSVLDAELNILQQLVVEMKFTLANMYPTSATADHARMKRNLEGVSKMPSIFRPMKWRWEAQHQVKITVNNNVGNHECEITIEGRDSQNQLVQKEFQSFLGWLKRCAVIRHPNAGVPPRIIKPAMRKSCLDMEEKISHITDSKRTSIELWKGLKGSKATRETRMEVVAWIAVCKFDCRLEGGFVRDWTVGNYTARPSGYPSTWVTYQTNATGTILPYLDKDLIPSDLDCHLPSHKSFDIDKFLDNLHRYQIEYTVYREDWRYIILLDENAKTGPFTMDLIEPHVAITQDLIDFDVSNLSLEKDYTKELGMRVDITYKPYSIELETIVDNIKNKRFQVLRPVDNYVQVRIDKMKSRGWTQLGQPMHVIPNPPPKYQVVLVPLPESTDLYQTLVQQMKSYINNQVKVLSIEQIKNPLLEEAYLAMKELIAKQCKGKIPNERELFHGTKGEAIDGILNDGFDDRYWGGNFSKCKWGHGAYFADNPSVSHRYTEANTNDQTRIMYYNKVVLGNESILQEQNSELMSAPRGYHSTHGQFPGQPNDDEYIVYRYGQALPYLRITYKTDLAENIIICAACVTNSTIWTSKCRLSLAPTTEEISEDLNLPASHDFKSNSDDHPPIVEELQIEQNVNETEATECVWKLKVYKNSFNQTLPVDDLSNLQKSRQIKCDANMTVEEQLKSAEDANKKPPSLKEKLANNHEWDVLGILNLSSMNLIDSDMPLIIQAAFSENKTKCIGLILRDNNMTSDGVKTLVDALLVARTKLKYLSFSNNSKIGDVGIEHLVYLFKKKRSMSFLALPNIGMTDRGLRLLADLLCEVDVDSRCPPIEKLYISFNKLITDESMVAVIQILERNRTLKVFSMEHCSFSGKVRRILREISATNKKIKLSLSD</sequence>
<dbReference type="SUPFAM" id="SSF52540">
    <property type="entry name" value="P-loop containing nucleoside triphosphate hydrolases"/>
    <property type="match status" value="2"/>
</dbReference>
<feature type="region of interest" description="Disordered" evidence="9">
    <location>
        <begin position="745"/>
        <end position="802"/>
    </location>
</feature>
<dbReference type="InterPro" id="IPR014001">
    <property type="entry name" value="Helicase_ATP-bd"/>
</dbReference>
<comment type="similarity">
    <text evidence="5">Belongs to the DEAD box helicase family. DEAH subfamily. PRP16 sub-subfamily.</text>
</comment>
<evidence type="ECO:0000256" key="7">
    <source>
        <dbReference type="RuleBase" id="RU362114"/>
    </source>
</evidence>
<feature type="coiled-coil region" evidence="8">
    <location>
        <begin position="841"/>
        <end position="910"/>
    </location>
</feature>
<organism evidence="13 14">
    <name type="scientific">Rotaria socialis</name>
    <dbReference type="NCBI Taxonomy" id="392032"/>
    <lineage>
        <taxon>Eukaryota</taxon>
        <taxon>Metazoa</taxon>
        <taxon>Spiralia</taxon>
        <taxon>Gnathifera</taxon>
        <taxon>Rotifera</taxon>
        <taxon>Eurotatoria</taxon>
        <taxon>Bdelloidea</taxon>
        <taxon>Philodinida</taxon>
        <taxon>Philodinidae</taxon>
        <taxon>Rotaria</taxon>
    </lineage>
</organism>
<evidence type="ECO:0000256" key="8">
    <source>
        <dbReference type="SAM" id="Coils"/>
    </source>
</evidence>
<dbReference type="SMART" id="SM00487">
    <property type="entry name" value="DEXDc"/>
    <property type="match status" value="1"/>
</dbReference>
<dbReference type="EC" id="2.4.2.-" evidence="7"/>
<dbReference type="PANTHER" id="PTHR18934:SF91">
    <property type="entry name" value="PRE-MRNA-SPLICING FACTOR ATP-DEPENDENT RNA HELICASE PRP16"/>
    <property type="match status" value="1"/>
</dbReference>
<dbReference type="Gene3D" id="1.25.40.20">
    <property type="entry name" value="Ankyrin repeat-containing domain"/>
    <property type="match status" value="1"/>
</dbReference>
<dbReference type="InterPro" id="IPR007502">
    <property type="entry name" value="Helicase-assoc_dom"/>
</dbReference>
<dbReference type="SUPFAM" id="SSF52047">
    <property type="entry name" value="RNI-like"/>
    <property type="match status" value="1"/>
</dbReference>
<dbReference type="Pfam" id="PF00271">
    <property type="entry name" value="Helicase_C"/>
    <property type="match status" value="1"/>
</dbReference>
<dbReference type="CDD" id="cd17917">
    <property type="entry name" value="DEXHc_RHA-like"/>
    <property type="match status" value="1"/>
</dbReference>
<keyword evidence="8" id="KW-0175">Coiled coil</keyword>
<dbReference type="Proteomes" id="UP000663838">
    <property type="component" value="Unassembled WGS sequence"/>
</dbReference>
<gene>
    <name evidence="13" type="ORF">TOA249_LOCUS1736</name>
</gene>
<comment type="caution">
    <text evidence="13">The sequence shown here is derived from an EMBL/GenBank/DDBJ whole genome shotgun (WGS) entry which is preliminary data.</text>
</comment>
<keyword evidence="3" id="KW-0347">Helicase</keyword>
<dbReference type="Gene3D" id="1.20.120.1080">
    <property type="match status" value="1"/>
</dbReference>
<dbReference type="Gene3D" id="3.80.10.10">
    <property type="entry name" value="Ribonuclease Inhibitor"/>
    <property type="match status" value="1"/>
</dbReference>
<proteinExistence type="inferred from homology"/>
<dbReference type="PROSITE" id="PS50297">
    <property type="entry name" value="ANK_REP_REGION"/>
    <property type="match status" value="1"/>
</dbReference>
<evidence type="ECO:0000256" key="4">
    <source>
        <dbReference type="ARBA" id="ARBA00022840"/>
    </source>
</evidence>
<feature type="compositionally biased region" description="Acidic residues" evidence="9">
    <location>
        <begin position="746"/>
        <end position="758"/>
    </location>
</feature>
<evidence type="ECO:0000256" key="2">
    <source>
        <dbReference type="ARBA" id="ARBA00022801"/>
    </source>
</evidence>
<evidence type="ECO:0000313" key="14">
    <source>
        <dbReference type="Proteomes" id="UP000663838"/>
    </source>
</evidence>
<evidence type="ECO:0000259" key="10">
    <source>
        <dbReference type="PROSITE" id="PS51059"/>
    </source>
</evidence>
<dbReference type="GO" id="GO:0005524">
    <property type="term" value="F:ATP binding"/>
    <property type="evidence" value="ECO:0007669"/>
    <property type="project" value="UniProtKB-KW"/>
</dbReference>
<dbReference type="Pfam" id="PF12796">
    <property type="entry name" value="Ank_2"/>
    <property type="match status" value="1"/>
</dbReference>
<dbReference type="PROSITE" id="PS51059">
    <property type="entry name" value="PARP_CATALYTIC"/>
    <property type="match status" value="1"/>
</dbReference>
<dbReference type="SMART" id="SM00847">
    <property type="entry name" value="HA2"/>
    <property type="match status" value="1"/>
</dbReference>
<dbReference type="Gene3D" id="3.90.228.10">
    <property type="match status" value="1"/>
</dbReference>
<dbReference type="GO" id="GO:0003723">
    <property type="term" value="F:RNA binding"/>
    <property type="evidence" value="ECO:0007669"/>
    <property type="project" value="TreeGrafter"/>
</dbReference>
<keyword evidence="7" id="KW-0808">Transferase</keyword>
<keyword evidence="7" id="KW-0520">NAD</keyword>
<keyword evidence="6" id="KW-0040">ANK repeat</keyword>
<evidence type="ECO:0000256" key="1">
    <source>
        <dbReference type="ARBA" id="ARBA00022741"/>
    </source>
</evidence>
<dbReference type="GO" id="GO:0004386">
    <property type="term" value="F:helicase activity"/>
    <property type="evidence" value="ECO:0007669"/>
    <property type="project" value="UniProtKB-KW"/>
</dbReference>
<dbReference type="PROSITE" id="PS50088">
    <property type="entry name" value="ANK_REPEAT"/>
    <property type="match status" value="1"/>
</dbReference>
<evidence type="ECO:0000256" key="5">
    <source>
        <dbReference type="ARBA" id="ARBA00038040"/>
    </source>
</evidence>
<evidence type="ECO:0000259" key="11">
    <source>
        <dbReference type="PROSITE" id="PS51192"/>
    </source>
</evidence>
<evidence type="ECO:0000256" key="9">
    <source>
        <dbReference type="SAM" id="MobiDB-lite"/>
    </source>
</evidence>
<feature type="repeat" description="ANK" evidence="6">
    <location>
        <begin position="408"/>
        <end position="440"/>
    </location>
</feature>
<dbReference type="CDD" id="cd18791">
    <property type="entry name" value="SF2_C_RHA"/>
    <property type="match status" value="1"/>
</dbReference>
<dbReference type="SUPFAM" id="SSF56399">
    <property type="entry name" value="ADP-ribosylation"/>
    <property type="match status" value="1"/>
</dbReference>
<keyword evidence="1" id="KW-0547">Nucleotide-binding</keyword>
<dbReference type="PROSITE" id="PS51192">
    <property type="entry name" value="HELICASE_ATP_BIND_1"/>
    <property type="match status" value="1"/>
</dbReference>
<keyword evidence="4" id="KW-0067">ATP-binding</keyword>
<dbReference type="InterPro" id="IPR032675">
    <property type="entry name" value="LRR_dom_sf"/>
</dbReference>
<dbReference type="InterPro" id="IPR006553">
    <property type="entry name" value="Leu-rich_rpt_Cys-con_subtyp"/>
</dbReference>
<dbReference type="PROSITE" id="PS51194">
    <property type="entry name" value="HELICASE_CTER"/>
    <property type="match status" value="1"/>
</dbReference>
<dbReference type="SUPFAM" id="SSF48403">
    <property type="entry name" value="Ankyrin repeat"/>
    <property type="match status" value="1"/>
</dbReference>
<dbReference type="InterPro" id="IPR002110">
    <property type="entry name" value="Ankyrin_rpt"/>
</dbReference>
<evidence type="ECO:0000313" key="13">
    <source>
        <dbReference type="EMBL" id="CAF4480386.1"/>
    </source>
</evidence>
<dbReference type="InterPro" id="IPR012317">
    <property type="entry name" value="Poly(ADP-ribose)pol_cat_dom"/>
</dbReference>
<dbReference type="GO" id="GO:0016787">
    <property type="term" value="F:hydrolase activity"/>
    <property type="evidence" value="ECO:0007669"/>
    <property type="project" value="UniProtKB-KW"/>
</dbReference>